<feature type="domain" description="Aminotransferase class V" evidence="2">
    <location>
        <begin position="310"/>
        <end position="385"/>
    </location>
</feature>
<dbReference type="PANTHER" id="PTHR43092">
    <property type="entry name" value="L-CYSTEINE DESULFHYDRASE"/>
    <property type="match status" value="1"/>
</dbReference>
<reference evidence="3 4" key="2">
    <citation type="submission" date="2017-02" db="EMBL/GenBank/DDBJ databases">
        <title>A genome survey and senescence transcriptome analysis in Lentinula edodes.</title>
        <authorList>
            <person name="Sakamoto Y."/>
            <person name="Nakade K."/>
            <person name="Sato S."/>
            <person name="Yoshida Y."/>
            <person name="Miyazaki K."/>
            <person name="Natsume S."/>
            <person name="Konno N."/>
        </authorList>
    </citation>
    <scope>NUCLEOTIDE SEQUENCE [LARGE SCALE GENOMIC DNA]</scope>
    <source>
        <strain evidence="3 4">NBRC 111202</strain>
    </source>
</reference>
<gene>
    <name evidence="3" type="ORF">LENED_000118</name>
</gene>
<evidence type="ECO:0000313" key="3">
    <source>
        <dbReference type="EMBL" id="GAV98719.1"/>
    </source>
</evidence>
<dbReference type="Pfam" id="PF00266">
    <property type="entry name" value="Aminotran_5"/>
    <property type="match status" value="1"/>
</dbReference>
<evidence type="ECO:0000256" key="1">
    <source>
        <dbReference type="ARBA" id="ARBA00022898"/>
    </source>
</evidence>
<dbReference type="STRING" id="5353.A0A1Q3DUV4"/>
<proteinExistence type="predicted"/>
<protein>
    <submittedName>
        <fullName evidence="3">PLP-dependent transferase</fullName>
    </submittedName>
</protein>
<keyword evidence="4" id="KW-1185">Reference proteome</keyword>
<keyword evidence="3" id="KW-0808">Transferase</keyword>
<dbReference type="Gene3D" id="3.40.640.10">
    <property type="entry name" value="Type I PLP-dependent aspartate aminotransferase-like (Major domain)"/>
    <property type="match status" value="1"/>
</dbReference>
<keyword evidence="1" id="KW-0663">Pyridoxal phosphate</keyword>
<accession>A0A1Q3DUV4</accession>
<dbReference type="InterPro" id="IPR015424">
    <property type="entry name" value="PyrdxlP-dep_Trfase"/>
</dbReference>
<reference evidence="3 4" key="1">
    <citation type="submission" date="2016-08" db="EMBL/GenBank/DDBJ databases">
        <authorList>
            <consortium name="Lentinula edodes genome sequencing consortium"/>
            <person name="Sakamoto Y."/>
            <person name="Nakade K."/>
            <person name="Sato S."/>
            <person name="Yoshida Y."/>
            <person name="Miyazaki K."/>
            <person name="Natsume S."/>
            <person name="Konno N."/>
        </authorList>
    </citation>
    <scope>NUCLEOTIDE SEQUENCE [LARGE SCALE GENOMIC DNA]</scope>
    <source>
        <strain evidence="3 4">NBRC 111202</strain>
    </source>
</reference>
<name>A0A1Q3DUV4_LENED</name>
<dbReference type="SUPFAM" id="SSF53383">
    <property type="entry name" value="PLP-dependent transferases"/>
    <property type="match status" value="1"/>
</dbReference>
<sequence length="558" mass="62396">MSAVKAFSSRYLTGIMLYPLLCSGSLSFPASYILTSPSTVISVVCVIFTITGRIEHPLVLNKLDQTLFNLNAKLAAYYVYVTNQYGPSPRKWSRKINFNDNFQIVEKMSKLSTAEEVNTSILHVLKTTSPPKTYGKEARSFFMLDEEYTNLNHGSFGSVPLAVHEAGEILSRYIERNPDRYIRQEYNAQIDAARAVVADHIGVDRDTCVFVPGVSAGIATVLRNFKWTSQDIIVSTDTIYDTILSIIEEICAGENRPQHSTFALNLPLSHSSILDQFRLHLRLLNAQVHATAGTSAAARGATTAPAGKIVVVIESITSSPGILMPWKDMVKICRAEEAWSVVDAAHSLGQELNTDLKALDPDFWVSNGAKWGYAKRGCAILYVPFRNQDMITSGVLPGLKYASSGLSPTRFVQEFYWTGLIDPVPPISIVFAIKFRQQIGGEVMIQKYCHELALQGGRRMAEIMNTTVLDCRENPGELIANMVNVELPLSSTTRKSFKEIYFLFSEQLLETYKIYATYFLWKDKWWTRVSAQIYNDIGDFEKLANAFLEICGKITESD</sequence>
<organism evidence="3 4">
    <name type="scientific">Lentinula edodes</name>
    <name type="common">Shiitake mushroom</name>
    <name type="synonym">Lentinus edodes</name>
    <dbReference type="NCBI Taxonomy" id="5353"/>
    <lineage>
        <taxon>Eukaryota</taxon>
        <taxon>Fungi</taxon>
        <taxon>Dikarya</taxon>
        <taxon>Basidiomycota</taxon>
        <taxon>Agaricomycotina</taxon>
        <taxon>Agaricomycetes</taxon>
        <taxon>Agaricomycetidae</taxon>
        <taxon>Agaricales</taxon>
        <taxon>Marasmiineae</taxon>
        <taxon>Omphalotaceae</taxon>
        <taxon>Lentinula</taxon>
    </lineage>
</organism>
<dbReference type="InterPro" id="IPR000192">
    <property type="entry name" value="Aminotrans_V_dom"/>
</dbReference>
<dbReference type="GO" id="GO:0016740">
    <property type="term" value="F:transferase activity"/>
    <property type="evidence" value="ECO:0007669"/>
    <property type="project" value="UniProtKB-KW"/>
</dbReference>
<dbReference type="EMBL" id="BDGU01000002">
    <property type="protein sequence ID" value="GAV98719.1"/>
    <property type="molecule type" value="Genomic_DNA"/>
</dbReference>
<dbReference type="InterPro" id="IPR015421">
    <property type="entry name" value="PyrdxlP-dep_Trfase_major"/>
</dbReference>
<dbReference type="AlphaFoldDB" id="A0A1Q3DUV4"/>
<evidence type="ECO:0000259" key="2">
    <source>
        <dbReference type="Pfam" id="PF00266"/>
    </source>
</evidence>
<comment type="caution">
    <text evidence="3">The sequence shown here is derived from an EMBL/GenBank/DDBJ whole genome shotgun (WGS) entry which is preliminary data.</text>
</comment>
<dbReference type="PANTHER" id="PTHR43092:SF2">
    <property type="entry name" value="HERCYNYLCYSTEINE SULFOXIDE LYASE"/>
    <property type="match status" value="1"/>
</dbReference>
<dbReference type="Proteomes" id="UP000188533">
    <property type="component" value="Unassembled WGS sequence"/>
</dbReference>
<evidence type="ECO:0000313" key="4">
    <source>
        <dbReference type="Proteomes" id="UP000188533"/>
    </source>
</evidence>